<feature type="chain" id="PRO_5046972473" evidence="1">
    <location>
        <begin position="21"/>
        <end position="164"/>
    </location>
</feature>
<sequence length="164" mass="18237">MQATIAFLFAFQFYVQLASSVGYKCYARVYGRPSLSDCTVALNDMPDADSRAPTPRLSDPRFFIEPQYLVPPFKRVLPQDNTEIEQLPKFWRHRSCRIALMSVANDRGIVPDPTPSSKWAYIEFNALDVVQKCIGRRLPQGGFGLISGRVGAADSSTGSAWRGG</sequence>
<protein>
    <submittedName>
        <fullName evidence="2">Uncharacterized protein</fullName>
    </submittedName>
</protein>
<gene>
    <name evidence="2" type="ORF">N7G274_000247</name>
</gene>
<evidence type="ECO:0000256" key="1">
    <source>
        <dbReference type="SAM" id="SignalP"/>
    </source>
</evidence>
<feature type="signal peptide" evidence="1">
    <location>
        <begin position="1"/>
        <end position="20"/>
    </location>
</feature>
<comment type="caution">
    <text evidence="2">The sequence shown here is derived from an EMBL/GenBank/DDBJ whole genome shotgun (WGS) entry which is preliminary data.</text>
</comment>
<organism evidence="2 3">
    <name type="scientific">Stereocaulon virgatum</name>
    <dbReference type="NCBI Taxonomy" id="373712"/>
    <lineage>
        <taxon>Eukaryota</taxon>
        <taxon>Fungi</taxon>
        <taxon>Dikarya</taxon>
        <taxon>Ascomycota</taxon>
        <taxon>Pezizomycotina</taxon>
        <taxon>Lecanoromycetes</taxon>
        <taxon>OSLEUM clade</taxon>
        <taxon>Lecanoromycetidae</taxon>
        <taxon>Lecanorales</taxon>
        <taxon>Lecanorineae</taxon>
        <taxon>Stereocaulaceae</taxon>
        <taxon>Stereocaulon</taxon>
    </lineage>
</organism>
<proteinExistence type="predicted"/>
<evidence type="ECO:0000313" key="2">
    <source>
        <dbReference type="EMBL" id="KAL2048336.1"/>
    </source>
</evidence>
<dbReference type="EMBL" id="JBEFKJ010000001">
    <property type="protein sequence ID" value="KAL2048336.1"/>
    <property type="molecule type" value="Genomic_DNA"/>
</dbReference>
<dbReference type="Proteomes" id="UP001590950">
    <property type="component" value="Unassembled WGS sequence"/>
</dbReference>
<evidence type="ECO:0000313" key="3">
    <source>
        <dbReference type="Proteomes" id="UP001590950"/>
    </source>
</evidence>
<accession>A0ABR4AU51</accession>
<name>A0ABR4AU51_9LECA</name>
<keyword evidence="3" id="KW-1185">Reference proteome</keyword>
<reference evidence="2 3" key="1">
    <citation type="submission" date="2024-09" db="EMBL/GenBank/DDBJ databases">
        <title>Rethinking Asexuality: The Enigmatic Case of Functional Sexual Genes in Lepraria (Stereocaulaceae).</title>
        <authorList>
            <person name="Doellman M."/>
            <person name="Sun Y."/>
            <person name="Barcenas-Pena A."/>
            <person name="Lumbsch H.T."/>
            <person name="Grewe F."/>
        </authorList>
    </citation>
    <scope>NUCLEOTIDE SEQUENCE [LARGE SCALE GENOMIC DNA]</scope>
    <source>
        <strain evidence="2 3">Mercado 3170</strain>
    </source>
</reference>
<keyword evidence="1" id="KW-0732">Signal</keyword>